<evidence type="ECO:0000313" key="1">
    <source>
        <dbReference type="EMBL" id="KAK3715677.1"/>
    </source>
</evidence>
<sequence length="125" mass="14317">MLYDYLCTGRTQPPVVLDAEDLVHNTTATISKLCKQLVLDEDGVRQTWEPESTNERGITGDDWVMKLQYSRGIIRDAKRLPEGYLDLGVSMRDYGQEIGQDVASTLRGMVEGEMEAYLYLRRRKL</sequence>
<organism evidence="1 2">
    <name type="scientific">Vermiconidia calcicola</name>
    <dbReference type="NCBI Taxonomy" id="1690605"/>
    <lineage>
        <taxon>Eukaryota</taxon>
        <taxon>Fungi</taxon>
        <taxon>Dikarya</taxon>
        <taxon>Ascomycota</taxon>
        <taxon>Pezizomycotina</taxon>
        <taxon>Dothideomycetes</taxon>
        <taxon>Dothideomycetidae</taxon>
        <taxon>Mycosphaerellales</taxon>
        <taxon>Extremaceae</taxon>
        <taxon>Vermiconidia</taxon>
    </lineage>
</organism>
<evidence type="ECO:0000313" key="2">
    <source>
        <dbReference type="Proteomes" id="UP001281147"/>
    </source>
</evidence>
<dbReference type="Proteomes" id="UP001281147">
    <property type="component" value="Unassembled WGS sequence"/>
</dbReference>
<reference evidence="1" key="1">
    <citation type="submission" date="2023-07" db="EMBL/GenBank/DDBJ databases">
        <title>Black Yeasts Isolated from many extreme environments.</title>
        <authorList>
            <person name="Coleine C."/>
            <person name="Stajich J.E."/>
            <person name="Selbmann L."/>
        </authorList>
    </citation>
    <scope>NUCLEOTIDE SEQUENCE</scope>
    <source>
        <strain evidence="1">CCFEE 5714</strain>
    </source>
</reference>
<name>A0ACC3NFC4_9PEZI</name>
<proteinExistence type="predicted"/>
<dbReference type="EMBL" id="JAUTXU010000047">
    <property type="protein sequence ID" value="KAK3715677.1"/>
    <property type="molecule type" value="Genomic_DNA"/>
</dbReference>
<comment type="caution">
    <text evidence="1">The sequence shown here is derived from an EMBL/GenBank/DDBJ whole genome shotgun (WGS) entry which is preliminary data.</text>
</comment>
<accession>A0ACC3NFC4</accession>
<protein>
    <submittedName>
        <fullName evidence="1">Uncharacterized protein</fullName>
    </submittedName>
</protein>
<keyword evidence="2" id="KW-1185">Reference proteome</keyword>
<gene>
    <name evidence="1" type="ORF">LTR37_006902</name>
</gene>